<dbReference type="InterPro" id="IPR012334">
    <property type="entry name" value="Pectin_lyas_fold"/>
</dbReference>
<dbReference type="GO" id="GO:0000272">
    <property type="term" value="P:polysaccharide catabolic process"/>
    <property type="evidence" value="ECO:0007669"/>
    <property type="project" value="UniProtKB-KW"/>
</dbReference>
<keyword evidence="9 14" id="KW-0326">Glycosidase</keyword>
<dbReference type="Proteomes" id="UP000015100">
    <property type="component" value="Unassembled WGS sequence"/>
</dbReference>
<dbReference type="SUPFAM" id="SSF51126">
    <property type="entry name" value="Pectin lyase-like"/>
    <property type="match status" value="1"/>
</dbReference>
<sequence length="379" mass="39870">MRSLILTLFPLLVSAVALPNPEAPDKTTQRRAVCTPASGTADDTPAIISAIATCGNGGTIVIPAGTTYYLKQKLNFAGCVNCDFQLEGTLKANANTDIWKNYDCMIGLTNINKAKIRSLTGNGVIDGNGQNSYDRFATDTSFYRPVMISINGGNGITLSGFRMKNPPVAFNAVKGATNIVYSNLHMDATSKSTNNPKNTDGFDVTTSTYVTIQTIDITNQDDCVAIKAGTSYVTVKDITCRGSHGLSIGSLGKTNNDAVSHIYFGNAHMIGSAKAAGIKNYPPTTGHGITTITPCYGVSDADCGTNPPGSYYNSVYFKNFSGKTSSHYAPVTGMVECGSGGNYDVHITGYTVTPSTGSGTFYCKNTPSNFGLSTCVAPP</sequence>
<evidence type="ECO:0000256" key="5">
    <source>
        <dbReference type="ARBA" id="ARBA00022737"/>
    </source>
</evidence>
<dbReference type="Gene3D" id="2.160.20.10">
    <property type="entry name" value="Single-stranded right-handed beta-helix, Pectin lyase-like"/>
    <property type="match status" value="1"/>
</dbReference>
<evidence type="ECO:0000256" key="8">
    <source>
        <dbReference type="ARBA" id="ARBA00023277"/>
    </source>
</evidence>
<organism evidence="16 17">
    <name type="scientific">Dactylellina haptotyla (strain CBS 200.50)</name>
    <name type="common">Nematode-trapping fungus</name>
    <name type="synonym">Monacrosporium haptotylum</name>
    <dbReference type="NCBI Taxonomy" id="1284197"/>
    <lineage>
        <taxon>Eukaryota</taxon>
        <taxon>Fungi</taxon>
        <taxon>Dikarya</taxon>
        <taxon>Ascomycota</taxon>
        <taxon>Pezizomycotina</taxon>
        <taxon>Orbiliomycetes</taxon>
        <taxon>Orbiliales</taxon>
        <taxon>Orbiliaceae</taxon>
        <taxon>Dactylellina</taxon>
    </lineage>
</organism>
<dbReference type="InterPro" id="IPR000743">
    <property type="entry name" value="Glyco_hydro_28"/>
</dbReference>
<evidence type="ECO:0000256" key="2">
    <source>
        <dbReference type="ARBA" id="ARBA00008834"/>
    </source>
</evidence>
<keyword evidence="4 15" id="KW-0732">Signal</keyword>
<evidence type="ECO:0000256" key="4">
    <source>
        <dbReference type="ARBA" id="ARBA00022729"/>
    </source>
</evidence>
<evidence type="ECO:0000256" key="7">
    <source>
        <dbReference type="ARBA" id="ARBA00023180"/>
    </source>
</evidence>
<dbReference type="PANTHER" id="PTHR31736:SF9">
    <property type="entry name" value="ENDO-XYLOGALACTURONAN HYDROLASE A-RELATED"/>
    <property type="match status" value="1"/>
</dbReference>
<evidence type="ECO:0000256" key="12">
    <source>
        <dbReference type="ARBA" id="ARBA00037278"/>
    </source>
</evidence>
<keyword evidence="7" id="KW-0325">Glycoprotein</keyword>
<evidence type="ECO:0000256" key="15">
    <source>
        <dbReference type="SAM" id="SignalP"/>
    </source>
</evidence>
<gene>
    <name evidence="16" type="ORF">H072_6548</name>
</gene>
<evidence type="ECO:0000256" key="6">
    <source>
        <dbReference type="ARBA" id="ARBA00022801"/>
    </source>
</evidence>
<feature type="signal peptide" evidence="15">
    <location>
        <begin position="1"/>
        <end position="15"/>
    </location>
</feature>
<dbReference type="OMA" id="CNPIVPC"/>
<keyword evidence="11" id="KW-0624">Polysaccharide degradation</keyword>
<comment type="subcellular location">
    <subcellularLocation>
        <location evidence="1">Secreted</location>
    </subcellularLocation>
</comment>
<dbReference type="Pfam" id="PF00295">
    <property type="entry name" value="Glyco_hydro_28"/>
    <property type="match status" value="1"/>
</dbReference>
<comment type="caution">
    <text evidence="16">The sequence shown here is derived from an EMBL/GenBank/DDBJ whole genome shotgun (WGS) entry which is preliminary data.</text>
</comment>
<evidence type="ECO:0000256" key="3">
    <source>
        <dbReference type="ARBA" id="ARBA00022525"/>
    </source>
</evidence>
<evidence type="ECO:0000313" key="17">
    <source>
        <dbReference type="Proteomes" id="UP000015100"/>
    </source>
</evidence>
<evidence type="ECO:0000256" key="1">
    <source>
        <dbReference type="ARBA" id="ARBA00004613"/>
    </source>
</evidence>
<feature type="chain" id="PRO_5012226708" description="Pectate lyase superfamily protein domain-containing protein" evidence="15">
    <location>
        <begin position="16"/>
        <end position="379"/>
    </location>
</feature>
<dbReference type="GO" id="GO:0071555">
    <property type="term" value="P:cell wall organization"/>
    <property type="evidence" value="ECO:0007669"/>
    <property type="project" value="UniProtKB-KW"/>
</dbReference>
<protein>
    <recommendedName>
        <fullName evidence="18">Pectate lyase superfamily protein domain-containing protein</fullName>
    </recommendedName>
</protein>
<comment type="function">
    <text evidence="12">Pectinolytic enzyme involved in the degradation of xylogalacturonan (xga), a galacturonan backbone heavily substituted with xylose, and which is one important component of the hairy regions of pectin. Activity requires a galacturonic acid backbone substituted with xylose.</text>
</comment>
<dbReference type="eggNOG" id="ENOG502RVHG">
    <property type="taxonomic scope" value="Eukaryota"/>
</dbReference>
<dbReference type="STRING" id="1284197.S8AEU2"/>
<keyword evidence="3" id="KW-0964">Secreted</keyword>
<evidence type="ECO:0000256" key="14">
    <source>
        <dbReference type="RuleBase" id="RU361169"/>
    </source>
</evidence>
<feature type="active site" evidence="13">
    <location>
        <position position="244"/>
    </location>
</feature>
<dbReference type="GO" id="GO:0004650">
    <property type="term" value="F:polygalacturonase activity"/>
    <property type="evidence" value="ECO:0007669"/>
    <property type="project" value="InterPro"/>
</dbReference>
<keyword evidence="17" id="KW-1185">Reference proteome</keyword>
<dbReference type="GO" id="GO:0005576">
    <property type="term" value="C:extracellular region"/>
    <property type="evidence" value="ECO:0007669"/>
    <property type="project" value="UniProtKB-SubCell"/>
</dbReference>
<dbReference type="OrthoDB" id="187139at2759"/>
<reference evidence="16 17" key="1">
    <citation type="journal article" date="2013" name="PLoS Genet.">
        <title>Genomic mechanisms accounting for the adaptation to parasitism in nematode-trapping fungi.</title>
        <authorList>
            <person name="Meerupati T."/>
            <person name="Andersson K.M."/>
            <person name="Friman E."/>
            <person name="Kumar D."/>
            <person name="Tunlid A."/>
            <person name="Ahren D."/>
        </authorList>
    </citation>
    <scope>NUCLEOTIDE SEQUENCE [LARGE SCALE GENOMIC DNA]</scope>
    <source>
        <strain evidence="16 17">CBS 200.50</strain>
    </source>
</reference>
<accession>S8AEU2</accession>
<evidence type="ECO:0000256" key="10">
    <source>
        <dbReference type="ARBA" id="ARBA00023316"/>
    </source>
</evidence>
<name>S8AEU2_DACHA</name>
<comment type="similarity">
    <text evidence="2 14">Belongs to the glycosyl hydrolase 28 family.</text>
</comment>
<evidence type="ECO:0008006" key="18">
    <source>
        <dbReference type="Google" id="ProtNLM"/>
    </source>
</evidence>
<keyword evidence="10" id="KW-0961">Cell wall biogenesis/degradation</keyword>
<reference evidence="17" key="2">
    <citation type="submission" date="2013-04" db="EMBL/GenBank/DDBJ databases">
        <title>Genomic mechanisms accounting for the adaptation to parasitism in nematode-trapping fungi.</title>
        <authorList>
            <person name="Ahren D.G."/>
        </authorList>
    </citation>
    <scope>NUCLEOTIDE SEQUENCE [LARGE SCALE GENOMIC DNA]</scope>
    <source>
        <strain evidence="17">CBS 200.50</strain>
    </source>
</reference>
<proteinExistence type="inferred from homology"/>
<evidence type="ECO:0000256" key="13">
    <source>
        <dbReference type="PROSITE-ProRule" id="PRU10052"/>
    </source>
</evidence>
<evidence type="ECO:0000256" key="11">
    <source>
        <dbReference type="ARBA" id="ARBA00023326"/>
    </source>
</evidence>
<dbReference type="HOGENOM" id="CLU_016031_1_3_1"/>
<evidence type="ECO:0000256" key="9">
    <source>
        <dbReference type="ARBA" id="ARBA00023295"/>
    </source>
</evidence>
<dbReference type="PROSITE" id="PS00502">
    <property type="entry name" value="POLYGALACTURONASE"/>
    <property type="match status" value="1"/>
</dbReference>
<keyword evidence="6 14" id="KW-0378">Hydrolase</keyword>
<dbReference type="EMBL" id="AQGS01000461">
    <property type="protein sequence ID" value="EPS39666.1"/>
    <property type="molecule type" value="Genomic_DNA"/>
</dbReference>
<evidence type="ECO:0000313" key="16">
    <source>
        <dbReference type="EMBL" id="EPS39666.1"/>
    </source>
</evidence>
<dbReference type="PANTHER" id="PTHR31736">
    <property type="match status" value="1"/>
</dbReference>
<keyword evidence="5" id="KW-0677">Repeat</keyword>
<dbReference type="InterPro" id="IPR011050">
    <property type="entry name" value="Pectin_lyase_fold/virulence"/>
</dbReference>
<dbReference type="AlphaFoldDB" id="S8AEU2"/>
<keyword evidence="8" id="KW-0119">Carbohydrate metabolism</keyword>